<gene>
    <name evidence="1" type="ORF">BLNAU_4211</name>
</gene>
<protein>
    <submittedName>
        <fullName evidence="1">Uncharacterized protein</fullName>
    </submittedName>
</protein>
<accession>A0ABQ9YB27</accession>
<dbReference type="EMBL" id="JARBJD010000020">
    <property type="protein sequence ID" value="KAK2960814.1"/>
    <property type="molecule type" value="Genomic_DNA"/>
</dbReference>
<name>A0ABQ9YB27_9EUKA</name>
<proteinExistence type="predicted"/>
<reference evidence="1 2" key="1">
    <citation type="journal article" date="2022" name="bioRxiv">
        <title>Genomics of Preaxostyla Flagellates Illuminates Evolutionary Transitions and the Path Towards Mitochondrial Loss.</title>
        <authorList>
            <person name="Novak L.V.F."/>
            <person name="Treitli S.C."/>
            <person name="Pyrih J."/>
            <person name="Halakuc P."/>
            <person name="Pipaliya S.V."/>
            <person name="Vacek V."/>
            <person name="Brzon O."/>
            <person name="Soukal P."/>
            <person name="Eme L."/>
            <person name="Dacks J.B."/>
            <person name="Karnkowska A."/>
            <person name="Elias M."/>
            <person name="Hampl V."/>
        </authorList>
    </citation>
    <scope>NUCLEOTIDE SEQUENCE [LARGE SCALE GENOMIC DNA]</scope>
    <source>
        <strain evidence="1">NAU3</strain>
        <tissue evidence="1">Gut</tissue>
    </source>
</reference>
<dbReference type="Proteomes" id="UP001281761">
    <property type="component" value="Unassembled WGS sequence"/>
</dbReference>
<sequence length="140" mass="16367">MATFADCRSTPRPLSTNNSFHVNAIHNKKSSRPPLLIVNEVNVFEPKKNRRHKGHYRHSWEHPDRHLNYQDFTASDIDVTPLDGLIKMFSISLYPRVFISLHKELLSCDPSTYDEDDILRSYRLTFNLSTNFDYPCLKSN</sequence>
<evidence type="ECO:0000313" key="2">
    <source>
        <dbReference type="Proteomes" id="UP001281761"/>
    </source>
</evidence>
<evidence type="ECO:0000313" key="1">
    <source>
        <dbReference type="EMBL" id="KAK2960814.1"/>
    </source>
</evidence>
<comment type="caution">
    <text evidence="1">The sequence shown here is derived from an EMBL/GenBank/DDBJ whole genome shotgun (WGS) entry which is preliminary data.</text>
</comment>
<organism evidence="1 2">
    <name type="scientific">Blattamonas nauphoetae</name>
    <dbReference type="NCBI Taxonomy" id="2049346"/>
    <lineage>
        <taxon>Eukaryota</taxon>
        <taxon>Metamonada</taxon>
        <taxon>Preaxostyla</taxon>
        <taxon>Oxymonadida</taxon>
        <taxon>Blattamonas</taxon>
    </lineage>
</organism>
<keyword evidence="2" id="KW-1185">Reference proteome</keyword>